<organism evidence="2 3">
    <name type="scientific">Eragrostis curvula</name>
    <name type="common">weeping love grass</name>
    <dbReference type="NCBI Taxonomy" id="38414"/>
    <lineage>
        <taxon>Eukaryota</taxon>
        <taxon>Viridiplantae</taxon>
        <taxon>Streptophyta</taxon>
        <taxon>Embryophyta</taxon>
        <taxon>Tracheophyta</taxon>
        <taxon>Spermatophyta</taxon>
        <taxon>Magnoliopsida</taxon>
        <taxon>Liliopsida</taxon>
        <taxon>Poales</taxon>
        <taxon>Poaceae</taxon>
        <taxon>PACMAD clade</taxon>
        <taxon>Chloridoideae</taxon>
        <taxon>Eragrostideae</taxon>
        <taxon>Eragrostidinae</taxon>
        <taxon>Eragrostis</taxon>
    </lineage>
</organism>
<protein>
    <submittedName>
        <fullName evidence="2">Uncharacterized protein</fullName>
    </submittedName>
</protein>
<dbReference type="Gramene" id="TVU26838">
    <property type="protein sequence ID" value="TVU26838"/>
    <property type="gene ID" value="EJB05_29403"/>
</dbReference>
<name>A0A5J9UU89_9POAL</name>
<keyword evidence="3" id="KW-1185">Reference proteome</keyword>
<feature type="non-terminal residue" evidence="2">
    <location>
        <position position="1"/>
    </location>
</feature>
<dbReference type="Proteomes" id="UP000324897">
    <property type="component" value="Chromosome 2"/>
</dbReference>
<feature type="region of interest" description="Disordered" evidence="1">
    <location>
        <begin position="187"/>
        <end position="228"/>
    </location>
</feature>
<feature type="compositionally biased region" description="Basic and acidic residues" evidence="1">
    <location>
        <begin position="203"/>
        <end position="215"/>
    </location>
</feature>
<accession>A0A5J9UU89</accession>
<sequence>MASVEASSKLGQMPTVSKNKWAQPTFGETTQADVDVDTFDAVIDLTHEKITVSTPPLCTKTKLMPSGEASSKHVQMSSVSEQKWSQANIGETTQAGVNGVTMNIGADFEDESWLCRNDDWHTTSTSDLQNLDDIGNVTTHCLDSQELQRARWCNNTQCYRKRKRTEEGARTTPCLDHDHEVFDSGIWEPGGTTLANLDEDLDTHDPGRDDMKDFEWDGDDEERAFTRP</sequence>
<comment type="caution">
    <text evidence="2">The sequence shown here is derived from an EMBL/GenBank/DDBJ whole genome shotgun (WGS) entry which is preliminary data.</text>
</comment>
<evidence type="ECO:0000313" key="3">
    <source>
        <dbReference type="Proteomes" id="UP000324897"/>
    </source>
</evidence>
<evidence type="ECO:0000256" key="1">
    <source>
        <dbReference type="SAM" id="MobiDB-lite"/>
    </source>
</evidence>
<reference evidence="2 3" key="1">
    <citation type="journal article" date="2019" name="Sci. Rep.">
        <title>A high-quality genome of Eragrostis curvula grass provides insights into Poaceae evolution and supports new strategies to enhance forage quality.</title>
        <authorList>
            <person name="Carballo J."/>
            <person name="Santos B.A.C.M."/>
            <person name="Zappacosta D."/>
            <person name="Garbus I."/>
            <person name="Selva J.P."/>
            <person name="Gallo C.A."/>
            <person name="Diaz A."/>
            <person name="Albertini E."/>
            <person name="Caccamo M."/>
            <person name="Echenique V."/>
        </authorList>
    </citation>
    <scope>NUCLEOTIDE SEQUENCE [LARGE SCALE GENOMIC DNA]</scope>
    <source>
        <strain evidence="3">cv. Victoria</strain>
        <tissue evidence="2">Leaf</tissue>
    </source>
</reference>
<feature type="non-terminal residue" evidence="2">
    <location>
        <position position="228"/>
    </location>
</feature>
<proteinExistence type="predicted"/>
<gene>
    <name evidence="2" type="ORF">EJB05_29403</name>
</gene>
<dbReference type="EMBL" id="RWGY01000013">
    <property type="protein sequence ID" value="TVU26838.1"/>
    <property type="molecule type" value="Genomic_DNA"/>
</dbReference>
<evidence type="ECO:0000313" key="2">
    <source>
        <dbReference type="EMBL" id="TVU26838.1"/>
    </source>
</evidence>
<dbReference type="AlphaFoldDB" id="A0A5J9UU89"/>